<name>A0A0F9S2M3_9ZZZZ</name>
<dbReference type="EMBL" id="LAZR01002335">
    <property type="protein sequence ID" value="KKN31366.1"/>
    <property type="molecule type" value="Genomic_DNA"/>
</dbReference>
<evidence type="ECO:0000313" key="1">
    <source>
        <dbReference type="EMBL" id="KKN31366.1"/>
    </source>
</evidence>
<organism evidence="1">
    <name type="scientific">marine sediment metagenome</name>
    <dbReference type="NCBI Taxonomy" id="412755"/>
    <lineage>
        <taxon>unclassified sequences</taxon>
        <taxon>metagenomes</taxon>
        <taxon>ecological metagenomes</taxon>
    </lineage>
</organism>
<protein>
    <submittedName>
        <fullName evidence="1">Uncharacterized protein</fullName>
    </submittedName>
</protein>
<gene>
    <name evidence="1" type="ORF">LCGC14_0824670</name>
</gene>
<dbReference type="AlphaFoldDB" id="A0A0F9S2M3"/>
<reference evidence="1" key="1">
    <citation type="journal article" date="2015" name="Nature">
        <title>Complex archaea that bridge the gap between prokaryotes and eukaryotes.</title>
        <authorList>
            <person name="Spang A."/>
            <person name="Saw J.H."/>
            <person name="Jorgensen S.L."/>
            <person name="Zaremba-Niedzwiedzka K."/>
            <person name="Martijn J."/>
            <person name="Lind A.E."/>
            <person name="van Eijk R."/>
            <person name="Schleper C."/>
            <person name="Guy L."/>
            <person name="Ettema T.J."/>
        </authorList>
    </citation>
    <scope>NUCLEOTIDE SEQUENCE</scope>
</reference>
<sequence>MFNSFINDIGGPPSSISKLEYILKNYVSLEKLNS</sequence>
<comment type="caution">
    <text evidence="1">The sequence shown here is derived from an EMBL/GenBank/DDBJ whole genome shotgun (WGS) entry which is preliminary data.</text>
</comment>
<proteinExistence type="predicted"/>
<accession>A0A0F9S2M3</accession>